<reference evidence="10" key="2">
    <citation type="submission" date="2021-02" db="UniProtKB">
        <authorList>
            <consortium name="EnsemblMetazoa"/>
        </authorList>
    </citation>
    <scope>IDENTIFICATION</scope>
    <source>
        <strain evidence="10">JHB</strain>
    </source>
</reference>
<keyword evidence="6" id="KW-0675">Receptor</keyword>
<keyword evidence="4 8" id="KW-1133">Transmembrane helix</keyword>
<accession>B0WAX5</accession>
<name>B0WAX5_CULQU</name>
<comment type="subcellular location">
    <subcellularLocation>
        <location evidence="1">Cell membrane</location>
        <topology evidence="1">Multi-pass membrane protein</topology>
    </subcellularLocation>
</comment>
<dbReference type="VEuPathDB" id="VectorBase:CQUJHB020316"/>
<dbReference type="EnsemblMetazoa" id="CPIJ004135-RA">
    <property type="protein sequence ID" value="CPIJ004135-PA"/>
    <property type="gene ID" value="CPIJ004135"/>
</dbReference>
<keyword evidence="7" id="KW-0325">Glycoprotein</keyword>
<evidence type="ECO:0000256" key="5">
    <source>
        <dbReference type="ARBA" id="ARBA00023136"/>
    </source>
</evidence>
<evidence type="ECO:0000256" key="8">
    <source>
        <dbReference type="SAM" id="Phobius"/>
    </source>
</evidence>
<dbReference type="Proteomes" id="UP000002320">
    <property type="component" value="Unassembled WGS sequence"/>
</dbReference>
<dbReference type="HOGENOM" id="CLU_018838_0_0_1"/>
<dbReference type="InParanoid" id="B0WAX5"/>
<dbReference type="EMBL" id="DS231876">
    <property type="protein sequence ID" value="EDS41933.1"/>
    <property type="molecule type" value="Genomic_DNA"/>
</dbReference>
<evidence type="ECO:0000313" key="9">
    <source>
        <dbReference type="EMBL" id="EDS41933.1"/>
    </source>
</evidence>
<organism>
    <name type="scientific">Culex quinquefasciatus</name>
    <name type="common">Southern house mosquito</name>
    <name type="synonym">Culex pungens</name>
    <dbReference type="NCBI Taxonomy" id="7176"/>
    <lineage>
        <taxon>Eukaryota</taxon>
        <taxon>Metazoa</taxon>
        <taxon>Ecdysozoa</taxon>
        <taxon>Arthropoda</taxon>
        <taxon>Hexapoda</taxon>
        <taxon>Insecta</taxon>
        <taxon>Pterygota</taxon>
        <taxon>Neoptera</taxon>
        <taxon>Endopterygota</taxon>
        <taxon>Diptera</taxon>
        <taxon>Nematocera</taxon>
        <taxon>Culicoidea</taxon>
        <taxon>Culicidae</taxon>
        <taxon>Culicinae</taxon>
        <taxon>Culicini</taxon>
        <taxon>Culex</taxon>
        <taxon>Culex</taxon>
    </lineage>
</organism>
<sequence>MVRNPLVPNVQRAEIWHFEAGLVDFLVQELIQHGMGCPMIPRRVLYYNGSSKTLHPPAVLVLFSKNYSAKKLQRFFSSDLNWSLKVIVLYHAHFPHELQRVISDAQLHHVIYIRTSWLVIQQKLPFRDEIVARSEPIPFEETFADPIGNLTGQAFAISYATTPIDSLWNIKTRNGYGTDLLEDTIQRLGGRTRLHRISCENEISVTDCYNKSFFYNATTMYDFGVMRMTRSHVRNEHFTYSIIPITMAVAAPTGLKLTSFEVFVIPFKIELWVSLFVMIAICIAMMRLFPKQFHNDLILLPICGFERRQFHQVSSLEKATLVTLIIVYYILFNAYEAKIIAFMTNFPYASDPHTLHDLLQSNVTIQNFDAGFETMMITEDPRMRQLFAKPMARTNSSIEWNSRDRAYIGSRPYLQFIMSDAKNYDPETGRRRLVILDRFTLGNRVGFVFTSYRNPLAKMVQRVEMQHFEAGMMDHWLKRHIQETFGVRHVDFVAKGFATTRNTIGIVELEPAWCALAIGWMIAGIVLISEMSTGIVRLLVLRDFEGTPEGFHSGCDHLLRSTRNDSSSFVAF</sequence>
<reference evidence="9" key="1">
    <citation type="submission" date="2007-03" db="EMBL/GenBank/DDBJ databases">
        <title>Annotation of Culex pipiens quinquefasciatus.</title>
        <authorList>
            <consortium name="The Broad Institute Genome Sequencing Platform"/>
            <person name="Atkinson P.W."/>
            <person name="Hemingway J."/>
            <person name="Christensen B.M."/>
            <person name="Higgs S."/>
            <person name="Kodira C."/>
            <person name="Hannick L."/>
            <person name="Megy K."/>
            <person name="O'Leary S."/>
            <person name="Pearson M."/>
            <person name="Haas B.J."/>
            <person name="Mauceli E."/>
            <person name="Wortman J.R."/>
            <person name="Lee N.H."/>
            <person name="Guigo R."/>
            <person name="Stanke M."/>
            <person name="Alvarado L."/>
            <person name="Amedeo P."/>
            <person name="Antoine C.H."/>
            <person name="Arensburger P."/>
            <person name="Bidwell S.L."/>
            <person name="Crawford M."/>
            <person name="Camaro F."/>
            <person name="Devon K."/>
            <person name="Engels R."/>
            <person name="Hammond M."/>
            <person name="Howarth C."/>
            <person name="Koehrsen M."/>
            <person name="Lawson D."/>
            <person name="Montgomery P."/>
            <person name="Nene V."/>
            <person name="Nusbaum C."/>
            <person name="Puiu D."/>
            <person name="Romero-Severson J."/>
            <person name="Severson D.W."/>
            <person name="Shumway M."/>
            <person name="Sisk P."/>
            <person name="Stolte C."/>
            <person name="Zeng Q."/>
            <person name="Eisenstadt E."/>
            <person name="Fraser-Liggett C."/>
            <person name="Strausberg R."/>
            <person name="Galagan J."/>
            <person name="Birren B."/>
            <person name="Collins F.H."/>
        </authorList>
    </citation>
    <scope>NUCLEOTIDE SEQUENCE [LARGE SCALE GENOMIC DNA]</scope>
    <source>
        <strain evidence="9">JHB</strain>
    </source>
</reference>
<dbReference type="FunCoup" id="B0WAX5">
    <property type="interactions" value="74"/>
</dbReference>
<dbReference type="InterPro" id="IPR052192">
    <property type="entry name" value="Insect_Ionotropic_Sensory_Rcpt"/>
</dbReference>
<evidence type="ECO:0000256" key="2">
    <source>
        <dbReference type="ARBA" id="ARBA00022475"/>
    </source>
</evidence>
<keyword evidence="11" id="KW-1185">Reference proteome</keyword>
<dbReference type="PANTHER" id="PTHR42643">
    <property type="entry name" value="IONOTROPIC RECEPTOR 20A-RELATED"/>
    <property type="match status" value="1"/>
</dbReference>
<evidence type="ECO:0000313" key="10">
    <source>
        <dbReference type="EnsemblMetazoa" id="CPIJ004135-PA"/>
    </source>
</evidence>
<evidence type="ECO:0008006" key="12">
    <source>
        <dbReference type="Google" id="ProtNLM"/>
    </source>
</evidence>
<evidence type="ECO:0000256" key="7">
    <source>
        <dbReference type="ARBA" id="ARBA00023180"/>
    </source>
</evidence>
<dbReference type="VEuPathDB" id="VectorBase:CPIJ004135"/>
<feature type="transmembrane region" description="Helical" evidence="8">
    <location>
        <begin position="316"/>
        <end position="335"/>
    </location>
</feature>
<gene>
    <name evidence="10" type="primary">6035732</name>
    <name evidence="9" type="ORF">CpipJ_CPIJ004135</name>
</gene>
<dbReference type="AlphaFoldDB" id="B0WAX5"/>
<keyword evidence="5 8" id="KW-0472">Membrane</keyword>
<dbReference type="eggNOG" id="ENOG502T9UQ">
    <property type="taxonomic scope" value="Eukaryota"/>
</dbReference>
<protein>
    <recommendedName>
        <fullName evidence="12">Ionotropic glutamate receptor L-glutamate and glycine-binding domain-containing protein</fullName>
    </recommendedName>
</protein>
<evidence type="ECO:0000256" key="6">
    <source>
        <dbReference type="ARBA" id="ARBA00023170"/>
    </source>
</evidence>
<proteinExistence type="predicted"/>
<feature type="transmembrane region" description="Helical" evidence="8">
    <location>
        <begin position="269"/>
        <end position="289"/>
    </location>
</feature>
<dbReference type="KEGG" id="cqu:CpipJ_CPIJ004135"/>
<keyword evidence="2" id="KW-1003">Cell membrane</keyword>
<evidence type="ECO:0000256" key="3">
    <source>
        <dbReference type="ARBA" id="ARBA00022692"/>
    </source>
</evidence>
<dbReference type="PANTHER" id="PTHR42643:SF24">
    <property type="entry name" value="IONOTROPIC RECEPTOR 60A"/>
    <property type="match status" value="1"/>
</dbReference>
<evidence type="ECO:0000256" key="1">
    <source>
        <dbReference type="ARBA" id="ARBA00004651"/>
    </source>
</evidence>
<keyword evidence="3 8" id="KW-0812">Transmembrane</keyword>
<dbReference type="GO" id="GO:0005886">
    <property type="term" value="C:plasma membrane"/>
    <property type="evidence" value="ECO:0007669"/>
    <property type="project" value="UniProtKB-SubCell"/>
</dbReference>
<evidence type="ECO:0000313" key="11">
    <source>
        <dbReference type="Proteomes" id="UP000002320"/>
    </source>
</evidence>
<evidence type="ECO:0000256" key="4">
    <source>
        <dbReference type="ARBA" id="ARBA00022989"/>
    </source>
</evidence>
<dbReference type="OMA" id="FATTRNT"/>